<accession>G5LII5</accession>
<dbReference type="AlphaFoldDB" id="G5LII5"/>
<gene>
    <name evidence="1" type="ORF">LTSEALA_0046</name>
</gene>
<organism evidence="1 2">
    <name type="scientific">Salmonella enterica subsp. enterica serovar Alachua str. R6-377</name>
    <dbReference type="NCBI Taxonomy" id="913241"/>
    <lineage>
        <taxon>Bacteria</taxon>
        <taxon>Pseudomonadati</taxon>
        <taxon>Pseudomonadota</taxon>
        <taxon>Gammaproteobacteria</taxon>
        <taxon>Enterobacterales</taxon>
        <taxon>Enterobacteriaceae</taxon>
        <taxon>Salmonella</taxon>
    </lineage>
</organism>
<proteinExistence type="predicted"/>
<dbReference type="PATRIC" id="fig|913241.3.peg.37"/>
<protein>
    <submittedName>
        <fullName evidence="1">Uncharacterized protein</fullName>
    </submittedName>
</protein>
<dbReference type="Proteomes" id="UP000004642">
    <property type="component" value="Unassembled WGS sequence"/>
</dbReference>
<dbReference type="EMBL" id="AFCJ01000018">
    <property type="protein sequence ID" value="EHC46780.1"/>
    <property type="molecule type" value="Genomic_DNA"/>
</dbReference>
<comment type="caution">
    <text evidence="1">The sequence shown here is derived from an EMBL/GenBank/DDBJ whole genome shotgun (WGS) entry which is preliminary data.</text>
</comment>
<name>G5LII5_SALET</name>
<evidence type="ECO:0000313" key="1">
    <source>
        <dbReference type="EMBL" id="EHC46780.1"/>
    </source>
</evidence>
<sequence>MRQYTINNEFIYNESLREIISLHDIQLREIISLHDKT</sequence>
<evidence type="ECO:0000313" key="2">
    <source>
        <dbReference type="Proteomes" id="UP000004642"/>
    </source>
</evidence>
<reference evidence="1 2" key="1">
    <citation type="journal article" date="2011" name="BMC Genomics">
        <title>Genome sequencing reveals diversification of virulence factor content and possible host adaptation in distinct subpopulations of Salmonella enterica.</title>
        <authorList>
            <person name="den Bakker H.C."/>
            <person name="Moreno Switt A.I."/>
            <person name="Govoni G."/>
            <person name="Cummings C.A."/>
            <person name="Ranieri M.L."/>
            <person name="Degoricija L."/>
            <person name="Hoelzer K."/>
            <person name="Rodriguez-Rivera L.D."/>
            <person name="Brown S."/>
            <person name="Bolchacova E."/>
            <person name="Furtado M.R."/>
            <person name="Wiedmann M."/>
        </authorList>
    </citation>
    <scope>NUCLEOTIDE SEQUENCE [LARGE SCALE GENOMIC DNA]</scope>
    <source>
        <strain evidence="1 2">R6-377</strain>
    </source>
</reference>